<dbReference type="EMBL" id="JBBNAE010000006">
    <property type="protein sequence ID" value="KAK9116635.1"/>
    <property type="molecule type" value="Genomic_DNA"/>
</dbReference>
<sequence length="101" mass="11070">MGRGFHDFQAWIDDKRSRQDANGDLDGYRGPYEVGICSEHSDARRGCEKPQQLHSGYDVARDVVGGPPMPTTTFGAGVVQPHALSGVARVRPPWRGTVHRA</sequence>
<comment type="caution">
    <text evidence="1">The sequence shown here is derived from an EMBL/GenBank/DDBJ whole genome shotgun (WGS) entry which is preliminary data.</text>
</comment>
<proteinExistence type="predicted"/>
<dbReference type="AlphaFoldDB" id="A0AAP0NSZ0"/>
<keyword evidence="2" id="KW-1185">Reference proteome</keyword>
<accession>A0AAP0NSZ0</accession>
<organism evidence="1 2">
    <name type="scientific">Stephania japonica</name>
    <dbReference type="NCBI Taxonomy" id="461633"/>
    <lineage>
        <taxon>Eukaryota</taxon>
        <taxon>Viridiplantae</taxon>
        <taxon>Streptophyta</taxon>
        <taxon>Embryophyta</taxon>
        <taxon>Tracheophyta</taxon>
        <taxon>Spermatophyta</taxon>
        <taxon>Magnoliopsida</taxon>
        <taxon>Ranunculales</taxon>
        <taxon>Menispermaceae</taxon>
        <taxon>Menispermoideae</taxon>
        <taxon>Cissampelideae</taxon>
        <taxon>Stephania</taxon>
    </lineage>
</organism>
<name>A0AAP0NSZ0_9MAGN</name>
<gene>
    <name evidence="1" type="ORF">Sjap_015582</name>
</gene>
<dbReference type="Proteomes" id="UP001417504">
    <property type="component" value="Unassembled WGS sequence"/>
</dbReference>
<reference evidence="1 2" key="1">
    <citation type="submission" date="2024-01" db="EMBL/GenBank/DDBJ databases">
        <title>Genome assemblies of Stephania.</title>
        <authorList>
            <person name="Yang L."/>
        </authorList>
    </citation>
    <scope>NUCLEOTIDE SEQUENCE [LARGE SCALE GENOMIC DNA]</scope>
    <source>
        <strain evidence="1">QJT</strain>
        <tissue evidence="1">Leaf</tissue>
    </source>
</reference>
<evidence type="ECO:0000313" key="2">
    <source>
        <dbReference type="Proteomes" id="UP001417504"/>
    </source>
</evidence>
<protein>
    <submittedName>
        <fullName evidence="1">Uncharacterized protein</fullName>
    </submittedName>
</protein>
<evidence type="ECO:0000313" key="1">
    <source>
        <dbReference type="EMBL" id="KAK9116635.1"/>
    </source>
</evidence>